<reference evidence="1" key="1">
    <citation type="submission" date="2023-02" db="EMBL/GenBank/DDBJ databases">
        <title>Description of Herbaspirillum huttiense subsp. nephrolepsisexaltata and Herbaspirillum huttiense subsp. lycopersicon.</title>
        <authorList>
            <person name="Poudel M."/>
            <person name="Sharma A."/>
            <person name="Goss E."/>
            <person name="Tapia J.H."/>
            <person name="Harmon C.M."/>
            <person name="Jones J.B."/>
        </authorList>
    </citation>
    <scope>NUCLEOTIDE SEQUENCE</scope>
    <source>
        <strain evidence="1">NC40101</strain>
    </source>
</reference>
<dbReference type="AlphaFoldDB" id="A0AAE4K9F4"/>
<organism evidence="1">
    <name type="scientific">Herbaspirillum huttiense subsp. nephrolepidis</name>
    <dbReference type="NCBI Taxonomy" id="3075126"/>
    <lineage>
        <taxon>Bacteria</taxon>
        <taxon>Pseudomonadati</taxon>
        <taxon>Pseudomonadota</taxon>
        <taxon>Betaproteobacteria</taxon>
        <taxon>Burkholderiales</taxon>
        <taxon>Oxalobacteraceae</taxon>
        <taxon>Herbaspirillum</taxon>
    </lineage>
</organism>
<dbReference type="EMBL" id="JAVRAA010000009">
    <property type="protein sequence ID" value="MDT0338751.1"/>
    <property type="molecule type" value="Genomic_DNA"/>
</dbReference>
<accession>A0AAE4K9F4</accession>
<protein>
    <submittedName>
        <fullName evidence="1">VPA1262 family N-terminal domain-containing protein</fullName>
    </submittedName>
</protein>
<dbReference type="RefSeq" id="WP_310837947.1">
    <property type="nucleotide sequence ID" value="NZ_JAVLSM010000010.1"/>
</dbReference>
<sequence length="550" mass="61995">MMRYGGISPPVWGITQHIERLQKLLEPHVIGFYRSFEITEVLGYHKDAPSKPVNFFSLLVAESAVAPEKPNVAFLGERIKLHKAPWNFGVVRYRISSEQLVSTLQAFETSGEWSPMGVILGTGTMAAVPPQFIASDGTETHAWNALLKNNHWEGSHILELFDRTKENVELLLKEPRHLRVLSERIRPLTKMSIDGLSDRLGNIVIQLPVTVISTIVNSHDEDGAFSVRPVWHPEVKPRQLRISCEKHEDGAIDGFDSMDVVDSVARFSVSAPGEGPRYIMWDDANKVILGASMKTFFFTKFGVDFRSSTLGENQRTFSVPNKEGQLTEVEISVEASFTPSVFGTSPFRPHEPWRSQRIFKNGLHELKERKEFVQYGGQSGANRQQALEDIRLLLRMHGEHGAWLWDPYLGADDILETLFFNKYANADLRALSSGKPPPTCKCEKDVNKADMTWKDAQNARLENAKGNGNGLNLEFRVRKGNAGWDFHDRFLIFPSPTGGAFAWSLGTSINSVGLKHHILQKVQDGELIRQAFLELWDVLSSEDYLVWKST</sequence>
<evidence type="ECO:0000313" key="1">
    <source>
        <dbReference type="EMBL" id="MDT0338751.1"/>
    </source>
</evidence>
<proteinExistence type="predicted"/>
<gene>
    <name evidence="1" type="ORF">RJN63_18070</name>
</gene>
<dbReference type="NCBIfam" id="NF040700">
    <property type="entry name" value="VPA1262_N_dom"/>
    <property type="match status" value="1"/>
</dbReference>
<comment type="caution">
    <text evidence="1">The sequence shown here is derived from an EMBL/GenBank/DDBJ whole genome shotgun (WGS) entry which is preliminary data.</text>
</comment>
<name>A0AAE4K9F4_9BURK</name>